<reference evidence="1 2" key="1">
    <citation type="submission" date="2024-10" db="EMBL/GenBank/DDBJ databases">
        <title>The Natural Products Discovery Center: Release of the First 8490 Sequenced Strains for Exploring Actinobacteria Biosynthetic Diversity.</title>
        <authorList>
            <person name="Kalkreuter E."/>
            <person name="Kautsar S.A."/>
            <person name="Yang D."/>
            <person name="Bader C.D."/>
            <person name="Teijaro C.N."/>
            <person name="Fluegel L."/>
            <person name="Davis C.M."/>
            <person name="Simpson J.R."/>
            <person name="Lauterbach L."/>
            <person name="Steele A.D."/>
            <person name="Gui C."/>
            <person name="Meng S."/>
            <person name="Li G."/>
            <person name="Viehrig K."/>
            <person name="Ye F."/>
            <person name="Su P."/>
            <person name="Kiefer A.F."/>
            <person name="Nichols A."/>
            <person name="Cepeda A.J."/>
            <person name="Yan W."/>
            <person name="Fan B."/>
            <person name="Jiang Y."/>
            <person name="Adhikari A."/>
            <person name="Zheng C.-J."/>
            <person name="Schuster L."/>
            <person name="Cowan T.M."/>
            <person name="Smanski M.J."/>
            <person name="Chevrette M.G."/>
            <person name="De Carvalho L.P.S."/>
            <person name="Shen B."/>
        </authorList>
    </citation>
    <scope>NUCLEOTIDE SEQUENCE [LARGE SCALE GENOMIC DNA]</scope>
    <source>
        <strain evidence="1 2">NPDC049639</strain>
    </source>
</reference>
<dbReference type="EMBL" id="JBITLV010000001">
    <property type="protein sequence ID" value="MFI7585949.1"/>
    <property type="molecule type" value="Genomic_DNA"/>
</dbReference>
<evidence type="ECO:0000313" key="1">
    <source>
        <dbReference type="EMBL" id="MFI7585949.1"/>
    </source>
</evidence>
<evidence type="ECO:0008006" key="3">
    <source>
        <dbReference type="Google" id="ProtNLM"/>
    </source>
</evidence>
<keyword evidence="2" id="KW-1185">Reference proteome</keyword>
<comment type="caution">
    <text evidence="1">The sequence shown here is derived from an EMBL/GenBank/DDBJ whole genome shotgun (WGS) entry which is preliminary data.</text>
</comment>
<gene>
    <name evidence="1" type="ORF">ACIB24_02600</name>
</gene>
<name>A0ABW8AHV7_9ACTN</name>
<accession>A0ABW8AHV7</accession>
<proteinExistence type="predicted"/>
<organism evidence="1 2">
    <name type="scientific">Spongisporangium articulatum</name>
    <dbReference type="NCBI Taxonomy" id="3362603"/>
    <lineage>
        <taxon>Bacteria</taxon>
        <taxon>Bacillati</taxon>
        <taxon>Actinomycetota</taxon>
        <taxon>Actinomycetes</taxon>
        <taxon>Kineosporiales</taxon>
        <taxon>Kineosporiaceae</taxon>
        <taxon>Spongisporangium</taxon>
    </lineage>
</organism>
<dbReference type="Proteomes" id="UP001612915">
    <property type="component" value="Unassembled WGS sequence"/>
</dbReference>
<protein>
    <recommendedName>
        <fullName evidence="3">ESAT-6-like protein</fullName>
    </recommendedName>
</protein>
<dbReference type="RefSeq" id="WP_398274730.1">
    <property type="nucleotide sequence ID" value="NZ_JBITLV010000001.1"/>
</dbReference>
<evidence type="ECO:0000313" key="2">
    <source>
        <dbReference type="Proteomes" id="UP001612915"/>
    </source>
</evidence>
<sequence length="93" mass="9391">MTEVVGVDGLSSGAWRLEGAVRAVAGEVRSAADELRAAAAVDWESLAAEAFRAELAAEVTRVLAVASALDEAAGAVARHARAVADGGLLGRFS</sequence>